<dbReference type="Proteomes" id="UP001283361">
    <property type="component" value="Unassembled WGS sequence"/>
</dbReference>
<accession>A0AAE1A575</accession>
<reference evidence="1" key="1">
    <citation type="journal article" date="2023" name="G3 (Bethesda)">
        <title>A reference genome for the long-term kleptoplast-retaining sea slug Elysia crispata morphotype clarki.</title>
        <authorList>
            <person name="Eastman K.E."/>
            <person name="Pendleton A.L."/>
            <person name="Shaikh M.A."/>
            <person name="Suttiyut T."/>
            <person name="Ogas R."/>
            <person name="Tomko P."/>
            <person name="Gavelis G."/>
            <person name="Widhalm J.R."/>
            <person name="Wisecaver J.H."/>
        </authorList>
    </citation>
    <scope>NUCLEOTIDE SEQUENCE</scope>
    <source>
        <strain evidence="1">ECLA1</strain>
    </source>
</reference>
<dbReference type="AlphaFoldDB" id="A0AAE1A575"/>
<comment type="caution">
    <text evidence="1">The sequence shown here is derived from an EMBL/GenBank/DDBJ whole genome shotgun (WGS) entry which is preliminary data.</text>
</comment>
<protein>
    <submittedName>
        <fullName evidence="1">Uncharacterized protein</fullName>
    </submittedName>
</protein>
<dbReference type="EMBL" id="JAWDGP010002624">
    <property type="protein sequence ID" value="KAK3781400.1"/>
    <property type="molecule type" value="Genomic_DNA"/>
</dbReference>
<sequence length="206" mass="22608">MFTTIWSADGFRACSEEFSRNYVNTSKNHVVKGLSLGSYLVKPALSGRDNCAWSQNLPGITSKPRGQRCGSRLVTDLIPAVQGCPGDVLATRVCPTGLVDQLNSSTRAVAQDARPDSNVTLIFVPDDNATHIFQPHSNVTLIFEPDSNATHIFQPHSNVTLIFVPDGNATHIFQPHSNVTLIFEPDGNVTLIFELNRYVTLIFQLN</sequence>
<evidence type="ECO:0000313" key="2">
    <source>
        <dbReference type="Proteomes" id="UP001283361"/>
    </source>
</evidence>
<keyword evidence="2" id="KW-1185">Reference proteome</keyword>
<evidence type="ECO:0000313" key="1">
    <source>
        <dbReference type="EMBL" id="KAK3781400.1"/>
    </source>
</evidence>
<organism evidence="1 2">
    <name type="scientific">Elysia crispata</name>
    <name type="common">lettuce slug</name>
    <dbReference type="NCBI Taxonomy" id="231223"/>
    <lineage>
        <taxon>Eukaryota</taxon>
        <taxon>Metazoa</taxon>
        <taxon>Spiralia</taxon>
        <taxon>Lophotrochozoa</taxon>
        <taxon>Mollusca</taxon>
        <taxon>Gastropoda</taxon>
        <taxon>Heterobranchia</taxon>
        <taxon>Euthyneura</taxon>
        <taxon>Panpulmonata</taxon>
        <taxon>Sacoglossa</taxon>
        <taxon>Placobranchoidea</taxon>
        <taxon>Plakobranchidae</taxon>
        <taxon>Elysia</taxon>
    </lineage>
</organism>
<gene>
    <name evidence="1" type="ORF">RRG08_019026</name>
</gene>
<proteinExistence type="predicted"/>
<name>A0AAE1A575_9GAST</name>